<name>A0AAD1YCA8_9CLOT</name>
<evidence type="ECO:0000313" key="2">
    <source>
        <dbReference type="Proteomes" id="UP001189143"/>
    </source>
</evidence>
<reference evidence="1" key="1">
    <citation type="submission" date="2022-10" db="EMBL/GenBank/DDBJ databases">
        <authorList>
            <person name="Aires J."/>
            <person name="Mesa V."/>
        </authorList>
    </citation>
    <scope>NUCLEOTIDE SEQUENCE</scope>
    <source>
        <strain evidence="1">Clostridium neonatale JD116</strain>
    </source>
</reference>
<sequence>MVIVQLTEKSGHKESGIIYGSNEAIVNNANYLNTIREEDKQIVKMNITRTRKDTGLLGCKKRNIEYEFKYDEKKKCYAY</sequence>
<protein>
    <submittedName>
        <fullName evidence="1">Uncharacterized protein</fullName>
    </submittedName>
</protein>
<dbReference type="AlphaFoldDB" id="A0AAD1YCA8"/>
<dbReference type="RefSeq" id="WP_230139985.1">
    <property type="nucleotide sequence ID" value="NZ_CAKJVF010000029.1"/>
</dbReference>
<organism evidence="1 2">
    <name type="scientific">Clostridium neonatale</name>
    <dbReference type="NCBI Taxonomy" id="137838"/>
    <lineage>
        <taxon>Bacteria</taxon>
        <taxon>Bacillati</taxon>
        <taxon>Bacillota</taxon>
        <taxon>Clostridia</taxon>
        <taxon>Eubacteriales</taxon>
        <taxon>Clostridiaceae</taxon>
        <taxon>Clostridium</taxon>
    </lineage>
</organism>
<dbReference type="EMBL" id="CAMTCP010000011">
    <property type="protein sequence ID" value="CAI3539401.1"/>
    <property type="molecule type" value="Genomic_DNA"/>
</dbReference>
<comment type="caution">
    <text evidence="1">The sequence shown here is derived from an EMBL/GenBank/DDBJ whole genome shotgun (WGS) entry which is preliminary data.</text>
</comment>
<evidence type="ECO:0000313" key="1">
    <source>
        <dbReference type="EMBL" id="CAI3539401.1"/>
    </source>
</evidence>
<proteinExistence type="predicted"/>
<gene>
    <name evidence="1" type="ORF">CNEO2_100079</name>
</gene>
<accession>A0AAD1YCA8</accession>
<dbReference type="Proteomes" id="UP001189143">
    <property type="component" value="Unassembled WGS sequence"/>
</dbReference>